<dbReference type="EMBL" id="JAGQHS010000010">
    <property type="protein sequence ID" value="MCA9754813.1"/>
    <property type="molecule type" value="Genomic_DNA"/>
</dbReference>
<name>A0A956N9H8_UNCEI</name>
<dbReference type="InterPro" id="IPR024078">
    <property type="entry name" value="LmbE-like_dom_sf"/>
</dbReference>
<dbReference type="AlphaFoldDB" id="A0A956N9H8"/>
<feature type="region of interest" description="Disordered" evidence="1">
    <location>
        <begin position="634"/>
        <end position="659"/>
    </location>
</feature>
<evidence type="ECO:0000256" key="1">
    <source>
        <dbReference type="SAM" id="MobiDB-lite"/>
    </source>
</evidence>
<dbReference type="GO" id="GO:0016811">
    <property type="term" value="F:hydrolase activity, acting on carbon-nitrogen (but not peptide) bonds, in linear amides"/>
    <property type="evidence" value="ECO:0007669"/>
    <property type="project" value="TreeGrafter"/>
</dbReference>
<dbReference type="Proteomes" id="UP000739538">
    <property type="component" value="Unassembled WGS sequence"/>
</dbReference>
<organism evidence="2 3">
    <name type="scientific">Eiseniibacteriota bacterium</name>
    <dbReference type="NCBI Taxonomy" id="2212470"/>
    <lineage>
        <taxon>Bacteria</taxon>
        <taxon>Candidatus Eiseniibacteriota</taxon>
    </lineage>
</organism>
<dbReference type="InterPro" id="IPR003737">
    <property type="entry name" value="GlcNAc_PI_deacetylase-related"/>
</dbReference>
<dbReference type="SUPFAM" id="SSF102588">
    <property type="entry name" value="LmbE-like"/>
    <property type="match status" value="1"/>
</dbReference>
<dbReference type="Gene3D" id="3.40.50.10320">
    <property type="entry name" value="LmbE-like"/>
    <property type="match status" value="1"/>
</dbReference>
<dbReference type="Pfam" id="PF02585">
    <property type="entry name" value="PIG-L"/>
    <property type="match status" value="1"/>
</dbReference>
<dbReference type="PANTHER" id="PTHR12993">
    <property type="entry name" value="N-ACETYLGLUCOSAMINYL-PHOSPHATIDYLINOSITOL DE-N-ACETYLASE-RELATED"/>
    <property type="match status" value="1"/>
</dbReference>
<feature type="compositionally biased region" description="Basic and acidic residues" evidence="1">
    <location>
        <begin position="402"/>
        <end position="411"/>
    </location>
</feature>
<accession>A0A956N9H8</accession>
<protein>
    <submittedName>
        <fullName evidence="2">PIG-L family deacetylase</fullName>
    </submittedName>
</protein>
<sequence>MFYLVSLFHSELNIRELASVLVSGFRPAARTAGRNVAVAVFATLALSAASFGLIQPACSTAHAQPLGPPVDPGRQLELALRNLESSTRILYVTAHPDDEDSGLLARLHYGEGIDVRLLTLTRGEGGQNEIGTELFDALGVLRSRELEGSAEWLGNEQRFSRAFEFGYSFSPEETFALWNEDAILRDIVKEIRDFRPDVILTMQSFGDGGGQHHQASARLAARAREIAATTEWRELGTPHVTEHLYQQLWVDDGGPVDVDVDLGIYDAVLGATYEEFGLRARQSHQCQGMAQLHAPLAEDRSKWREVPAGTTLGGATDASLTGRQQRETRVMFLGSEATDSGQSGDIEGSLPALASRIRAAFARGDDDAGIDELLALYRILDAGSLGETAVDTHSPETSRSSSDADARRDRENLRERVASAIAAAHGLTIHARGDRRYLAAGDSVTFQVRSAGTRPAHLEFLPTAWNIAPHTVDLRPDVPSEVEFALQIPSMAASTLPTPVPRPGQGIDDPVGSFGSPHWSAFFVEPALVLDSTRVELAPLRVLHQEVDPDHPRLVFADMHIVPEPSVRAFTERVPVLGGQATECTWLVSSLHGGKVDVRLELPDGWTANPDHETVDLRPEIEVPVTFLLTSFAPATGRTSDGKGSRNPTAGGEADGERGALTVRASARHLDSGAVSSEGYQRVEYDHVRPTALMTPATAKLVPVDLQVVPGLRIGFVDGSGDQTASAIEALGYEVTRLDESALLQGDLDQFDVIVTGVRAYKVRDDLAAAQPRLMRWVEEGGVLLTQYNKFEFNAGETESSPFAPYPGTLVGRRRVTVEDSPVKVNYPKHPVFHHPNEIGAEDWDGWVQERGLYFLDFADDRYLDLLTLEDPWPYNAGPKGGALVDAKVGKGHWVYIGVGLFRQLPAAVPGAYRLLSNLIALGDH</sequence>
<reference evidence="2" key="2">
    <citation type="journal article" date="2021" name="Microbiome">
        <title>Successional dynamics and alternative stable states in a saline activated sludge microbial community over 9 years.</title>
        <authorList>
            <person name="Wang Y."/>
            <person name="Ye J."/>
            <person name="Ju F."/>
            <person name="Liu L."/>
            <person name="Boyd J.A."/>
            <person name="Deng Y."/>
            <person name="Parks D.H."/>
            <person name="Jiang X."/>
            <person name="Yin X."/>
            <person name="Woodcroft B.J."/>
            <person name="Tyson G.W."/>
            <person name="Hugenholtz P."/>
            <person name="Polz M.F."/>
            <person name="Zhang T."/>
        </authorList>
    </citation>
    <scope>NUCLEOTIDE SEQUENCE</scope>
    <source>
        <strain evidence="2">HKST-UBA02</strain>
    </source>
</reference>
<feature type="region of interest" description="Disordered" evidence="1">
    <location>
        <begin position="388"/>
        <end position="411"/>
    </location>
</feature>
<dbReference type="SUPFAM" id="SSF52317">
    <property type="entry name" value="Class I glutamine amidotransferase-like"/>
    <property type="match status" value="1"/>
</dbReference>
<dbReference type="PANTHER" id="PTHR12993:SF11">
    <property type="entry name" value="N-ACETYLGLUCOSAMINYL-PHOSPHATIDYLINOSITOL DE-N-ACETYLASE"/>
    <property type="match status" value="1"/>
</dbReference>
<evidence type="ECO:0000313" key="3">
    <source>
        <dbReference type="Proteomes" id="UP000739538"/>
    </source>
</evidence>
<gene>
    <name evidence="2" type="ORF">KDA27_03355</name>
</gene>
<proteinExistence type="predicted"/>
<comment type="caution">
    <text evidence="2">The sequence shown here is derived from an EMBL/GenBank/DDBJ whole genome shotgun (WGS) entry which is preliminary data.</text>
</comment>
<dbReference type="InterPro" id="IPR029062">
    <property type="entry name" value="Class_I_gatase-like"/>
</dbReference>
<evidence type="ECO:0000313" key="2">
    <source>
        <dbReference type="EMBL" id="MCA9754813.1"/>
    </source>
</evidence>
<reference evidence="2" key="1">
    <citation type="submission" date="2020-04" db="EMBL/GenBank/DDBJ databases">
        <authorList>
            <person name="Zhang T."/>
        </authorList>
    </citation>
    <scope>NUCLEOTIDE SEQUENCE</scope>
    <source>
        <strain evidence="2">HKST-UBA02</strain>
    </source>
</reference>